<comment type="similarity">
    <text evidence="2 11">Belongs to the bacterial histone-like protein family.</text>
</comment>
<dbReference type="PANTHER" id="PTHR33175">
    <property type="entry name" value="DNA-BINDING PROTEIN HU"/>
    <property type="match status" value="1"/>
</dbReference>
<evidence type="ECO:0000256" key="5">
    <source>
        <dbReference type="ARBA" id="ARBA00022705"/>
    </source>
</evidence>
<dbReference type="PANTHER" id="PTHR33175:SF13">
    <property type="entry name" value="HISTONE-LIKE PROTEIN"/>
    <property type="match status" value="1"/>
</dbReference>
<evidence type="ECO:0000313" key="13">
    <source>
        <dbReference type="Proteomes" id="UP000290253"/>
    </source>
</evidence>
<dbReference type="InterPro" id="IPR000119">
    <property type="entry name" value="Hist_DNA-bd"/>
</dbReference>
<dbReference type="GO" id="GO:0030527">
    <property type="term" value="F:structural constituent of chromatin"/>
    <property type="evidence" value="ECO:0007669"/>
    <property type="project" value="InterPro"/>
</dbReference>
<keyword evidence="5" id="KW-0235">DNA replication</keyword>
<organism evidence="12 13">
    <name type="scientific">Silvibacterium dinghuense</name>
    <dbReference type="NCBI Taxonomy" id="1560006"/>
    <lineage>
        <taxon>Bacteria</taxon>
        <taxon>Pseudomonadati</taxon>
        <taxon>Acidobacteriota</taxon>
        <taxon>Terriglobia</taxon>
        <taxon>Terriglobales</taxon>
        <taxon>Acidobacteriaceae</taxon>
        <taxon>Silvibacterium</taxon>
    </lineage>
</organism>
<name>A0A4Q1SJJ0_9BACT</name>
<dbReference type="Proteomes" id="UP000290253">
    <property type="component" value="Unassembled WGS sequence"/>
</dbReference>
<comment type="subcellular location">
    <subcellularLocation>
        <location evidence="1">Virion</location>
    </subcellularLocation>
</comment>
<dbReference type="SMART" id="SM00411">
    <property type="entry name" value="BHL"/>
    <property type="match status" value="1"/>
</dbReference>
<dbReference type="PRINTS" id="PR01727">
    <property type="entry name" value="DNABINDINGHU"/>
</dbReference>
<evidence type="ECO:0000256" key="9">
    <source>
        <dbReference type="ARBA" id="ARBA00033227"/>
    </source>
</evidence>
<dbReference type="Pfam" id="PF00216">
    <property type="entry name" value="Bac_DNA_binding"/>
    <property type="match status" value="1"/>
</dbReference>
<evidence type="ECO:0000256" key="1">
    <source>
        <dbReference type="ARBA" id="ARBA00004328"/>
    </source>
</evidence>
<keyword evidence="6" id="KW-0426">Late protein</keyword>
<protein>
    <recommendedName>
        <fullName evidence="4">Viral histone-like protein</fullName>
    </recommendedName>
    <alternativeName>
        <fullName evidence="9">DNA-binding protein pA104R</fullName>
    </alternativeName>
    <alternativeName>
        <fullName evidence="8">pA104R</fullName>
    </alternativeName>
</protein>
<evidence type="ECO:0000256" key="11">
    <source>
        <dbReference type="RuleBase" id="RU003939"/>
    </source>
</evidence>
<dbReference type="AlphaFoldDB" id="A0A4Q1SJJ0"/>
<evidence type="ECO:0000256" key="2">
    <source>
        <dbReference type="ARBA" id="ARBA00010529"/>
    </source>
</evidence>
<evidence type="ECO:0000313" key="12">
    <source>
        <dbReference type="EMBL" id="RXS97806.1"/>
    </source>
</evidence>
<comment type="caution">
    <text evidence="12">The sequence shown here is derived from an EMBL/GenBank/DDBJ whole genome shotgun (WGS) entry which is preliminary data.</text>
</comment>
<evidence type="ECO:0000256" key="10">
    <source>
        <dbReference type="ARBA" id="ARBA00046140"/>
    </source>
</evidence>
<evidence type="ECO:0000256" key="7">
    <source>
        <dbReference type="ARBA" id="ARBA00023125"/>
    </source>
</evidence>
<dbReference type="GO" id="GO:0005829">
    <property type="term" value="C:cytosol"/>
    <property type="evidence" value="ECO:0007669"/>
    <property type="project" value="TreeGrafter"/>
</dbReference>
<dbReference type="GO" id="GO:0006260">
    <property type="term" value="P:DNA replication"/>
    <property type="evidence" value="ECO:0007669"/>
    <property type="project" value="UniProtKB-KW"/>
</dbReference>
<proteinExistence type="inferred from homology"/>
<accession>A0A4Q1SJJ0</accession>
<comment type="function">
    <text evidence="10">DNA-binding protein that plays a critical role in nucleoid compaction, genome replication and DNA replication and transcription. Binds to both ssDNA and dsDNA with a binding site covering about 15 nucleotides. Displays DNA-supercoiling activity only when associated with the viral DNA topoisomerase 2.</text>
</comment>
<reference evidence="12 13" key="1">
    <citation type="journal article" date="2016" name="Int. J. Syst. Evol. Microbiol.">
        <title>Acidipila dinghuensis sp. nov., an acidobacterium isolated from forest soil.</title>
        <authorList>
            <person name="Jiang Y.W."/>
            <person name="Wang J."/>
            <person name="Chen M.H."/>
            <person name="Lv Y.Y."/>
            <person name="Qiu L.H."/>
        </authorList>
    </citation>
    <scope>NUCLEOTIDE SEQUENCE [LARGE SCALE GENOMIC DNA]</scope>
    <source>
        <strain evidence="12 13">DHOF10</strain>
    </source>
</reference>
<dbReference type="OrthoDB" id="9799835at2"/>
<keyword evidence="7 12" id="KW-0238">DNA-binding</keyword>
<dbReference type="GO" id="GO:0003677">
    <property type="term" value="F:DNA binding"/>
    <property type="evidence" value="ECO:0007669"/>
    <property type="project" value="UniProtKB-KW"/>
</dbReference>
<gene>
    <name evidence="12" type="ORF">ESZ00_08075</name>
</gene>
<evidence type="ECO:0000256" key="4">
    <source>
        <dbReference type="ARBA" id="ARBA00016145"/>
    </source>
</evidence>
<sequence length="98" mass="10619">MAAALTKTALVRLLAEKLELTNKQAAAFLDLLAETAIKETKKNGVFVIPGLGRLVKAERKARIGRNPQTGEQIKIKAKTVVKFRVAKAAKDTIAPPKK</sequence>
<evidence type="ECO:0000256" key="3">
    <source>
        <dbReference type="ARBA" id="ARBA00011738"/>
    </source>
</evidence>
<dbReference type="Gene3D" id="4.10.520.10">
    <property type="entry name" value="IHF-like DNA-binding proteins"/>
    <property type="match status" value="1"/>
</dbReference>
<evidence type="ECO:0000256" key="6">
    <source>
        <dbReference type="ARBA" id="ARBA00022921"/>
    </source>
</evidence>
<dbReference type="CDD" id="cd13831">
    <property type="entry name" value="HU"/>
    <property type="match status" value="1"/>
</dbReference>
<dbReference type="InterPro" id="IPR010992">
    <property type="entry name" value="IHF-like_DNA-bd_dom_sf"/>
</dbReference>
<evidence type="ECO:0000256" key="8">
    <source>
        <dbReference type="ARBA" id="ARBA00033120"/>
    </source>
</evidence>
<dbReference type="SUPFAM" id="SSF47729">
    <property type="entry name" value="IHF-like DNA-binding proteins"/>
    <property type="match status" value="1"/>
</dbReference>
<keyword evidence="13" id="KW-1185">Reference proteome</keyword>
<comment type="subunit">
    <text evidence="3">Homodimer.</text>
</comment>
<dbReference type="RefSeq" id="WP_129207585.1">
    <property type="nucleotide sequence ID" value="NZ_BMGU01000001.1"/>
</dbReference>
<dbReference type="EMBL" id="SDMK01000001">
    <property type="protein sequence ID" value="RXS97806.1"/>
    <property type="molecule type" value="Genomic_DNA"/>
</dbReference>